<dbReference type="OrthoDB" id="4235906at2"/>
<protein>
    <submittedName>
        <fullName evidence="2">Hydratase</fullName>
    </submittedName>
</protein>
<dbReference type="GO" id="GO:0019171">
    <property type="term" value="F:(3R)-hydroxyacyl-[acyl-carrier-protein] dehydratase activity"/>
    <property type="evidence" value="ECO:0007669"/>
    <property type="project" value="TreeGrafter"/>
</dbReference>
<dbReference type="SUPFAM" id="SSF54637">
    <property type="entry name" value="Thioesterase/thiol ester dehydrase-isomerase"/>
    <property type="match status" value="1"/>
</dbReference>
<dbReference type="EMBL" id="CP039865">
    <property type="protein sequence ID" value="QCK84630.1"/>
    <property type="molecule type" value="Genomic_DNA"/>
</dbReference>
<dbReference type="GO" id="GO:0006633">
    <property type="term" value="P:fatty acid biosynthetic process"/>
    <property type="evidence" value="ECO:0007669"/>
    <property type="project" value="TreeGrafter"/>
</dbReference>
<dbReference type="PANTHER" id="PTHR43437:SF3">
    <property type="entry name" value="HYDROXYACYL-THIOESTER DEHYDRATASE TYPE 2, MITOCHONDRIAL"/>
    <property type="match status" value="1"/>
</dbReference>
<dbReference type="Gene3D" id="3.10.129.10">
    <property type="entry name" value="Hotdog Thioesterase"/>
    <property type="match status" value="1"/>
</dbReference>
<dbReference type="PANTHER" id="PTHR43437">
    <property type="entry name" value="HYDROXYACYL-THIOESTER DEHYDRATASE TYPE 2, MITOCHONDRIAL-RELATED"/>
    <property type="match status" value="1"/>
</dbReference>
<dbReference type="InterPro" id="IPR050965">
    <property type="entry name" value="UPF0336/Enoyl-CoA_hydratase"/>
</dbReference>
<name>A0A4D7Q922_9HYPH</name>
<accession>A0A4D7Q922</accession>
<evidence type="ECO:0000313" key="3">
    <source>
        <dbReference type="Proteomes" id="UP000298588"/>
    </source>
</evidence>
<evidence type="ECO:0000259" key="1">
    <source>
        <dbReference type="Pfam" id="PF01575"/>
    </source>
</evidence>
<organism evidence="2 3">
    <name type="scientific">Phreatobacter aquaticus</name>
    <dbReference type="NCBI Taxonomy" id="2570229"/>
    <lineage>
        <taxon>Bacteria</taxon>
        <taxon>Pseudomonadati</taxon>
        <taxon>Pseudomonadota</taxon>
        <taxon>Alphaproteobacteria</taxon>
        <taxon>Hyphomicrobiales</taxon>
        <taxon>Phreatobacteraceae</taxon>
        <taxon>Phreatobacter</taxon>
    </lineage>
</organism>
<proteinExistence type="predicted"/>
<gene>
    <name evidence="2" type="ORF">E8L99_01920</name>
</gene>
<dbReference type="InterPro" id="IPR029069">
    <property type="entry name" value="HotDog_dom_sf"/>
</dbReference>
<sequence>MIATGPLFRQTMSLSQADFDLFARVSGDDNPIHVDPDFSARTRFGRTVSHGMLLYSRLWGLVGQHIPGGRQLTQSLMFPAPTFAGEPVICEASVDAITDGIASLTLTITRARDGETVCAAAATWQTGSAS</sequence>
<keyword evidence="3" id="KW-1185">Reference proteome</keyword>
<dbReference type="Pfam" id="PF01575">
    <property type="entry name" value="MaoC_dehydratas"/>
    <property type="match status" value="1"/>
</dbReference>
<dbReference type="RefSeq" id="WP_137097965.1">
    <property type="nucleotide sequence ID" value="NZ_CP039865.1"/>
</dbReference>
<dbReference type="AlphaFoldDB" id="A0A4D7Q922"/>
<dbReference type="KEGG" id="paqt:E8L99_01920"/>
<dbReference type="Proteomes" id="UP000298588">
    <property type="component" value="Chromosome"/>
</dbReference>
<feature type="domain" description="MaoC-like" evidence="1">
    <location>
        <begin position="3"/>
        <end position="100"/>
    </location>
</feature>
<evidence type="ECO:0000313" key="2">
    <source>
        <dbReference type="EMBL" id="QCK84630.1"/>
    </source>
</evidence>
<dbReference type="InterPro" id="IPR002539">
    <property type="entry name" value="MaoC-like_dom"/>
</dbReference>
<reference evidence="2 3" key="1">
    <citation type="submission" date="2019-04" db="EMBL/GenBank/DDBJ databases">
        <title>Phreatobacter aquaticus sp. nov.</title>
        <authorList>
            <person name="Choi A."/>
            <person name="Baek K."/>
        </authorList>
    </citation>
    <scope>NUCLEOTIDE SEQUENCE [LARGE SCALE GENOMIC DNA]</scope>
    <source>
        <strain evidence="2 3">NMCR1094</strain>
    </source>
</reference>